<protein>
    <submittedName>
        <fullName evidence="10">TonB-dependent receptor</fullName>
    </submittedName>
</protein>
<dbReference type="SUPFAM" id="SSF49464">
    <property type="entry name" value="Carboxypeptidase regulatory domain-like"/>
    <property type="match status" value="1"/>
</dbReference>
<dbReference type="InterPro" id="IPR039426">
    <property type="entry name" value="TonB-dep_rcpt-like"/>
</dbReference>
<organism evidence="10 11">
    <name type="scientific">Odoribacter splanchnicus</name>
    <dbReference type="NCBI Taxonomy" id="28118"/>
    <lineage>
        <taxon>Bacteria</taxon>
        <taxon>Pseudomonadati</taxon>
        <taxon>Bacteroidota</taxon>
        <taxon>Bacteroidia</taxon>
        <taxon>Bacteroidales</taxon>
        <taxon>Odoribacteraceae</taxon>
        <taxon>Odoribacter</taxon>
    </lineage>
</organism>
<evidence type="ECO:0000313" key="10">
    <source>
        <dbReference type="EMBL" id="RGY06004.1"/>
    </source>
</evidence>
<dbReference type="Proteomes" id="UP000284434">
    <property type="component" value="Unassembled WGS sequence"/>
</dbReference>
<dbReference type="NCBIfam" id="TIGR04056">
    <property type="entry name" value="OMP_RagA_SusC"/>
    <property type="match status" value="1"/>
</dbReference>
<name>A0A413IB60_9BACT</name>
<dbReference type="SUPFAM" id="SSF56935">
    <property type="entry name" value="Porins"/>
    <property type="match status" value="1"/>
</dbReference>
<dbReference type="InterPro" id="IPR023997">
    <property type="entry name" value="TonB-dep_OMP_SusC/RagA_CS"/>
</dbReference>
<reference evidence="10 11" key="1">
    <citation type="submission" date="2018-08" db="EMBL/GenBank/DDBJ databases">
        <title>A genome reference for cultivated species of the human gut microbiota.</title>
        <authorList>
            <person name="Zou Y."/>
            <person name="Xue W."/>
            <person name="Luo G."/>
        </authorList>
    </citation>
    <scope>NUCLEOTIDE SEQUENCE [LARGE SCALE GENOMIC DNA]</scope>
    <source>
        <strain evidence="10 11">OF03-11</strain>
    </source>
</reference>
<proteinExistence type="inferred from homology"/>
<keyword evidence="5 7" id="KW-0472">Membrane</keyword>
<keyword evidence="2 7" id="KW-0813">Transport</keyword>
<sequence>MRWRICSCKAYDKTERASPGLTARRKCILNMDRHLYLLLTIFRPKPIFMRKRLYLLLAFLWMGVCMLSAQTKNVSGRILSAENDEPIAGATVLVKGTSIGVVSDAHGHFTLKVPESATELIVSFIGMETQEVGIKANLTIRLKPANEKLDEVMVVAYGTAKKSSFTGAAEVIKNEQLEKMNVVSVTKALEGTAPGLQVMGGTGQPGSGATVRIRGIGSLSSSSAPLYVLNGVVFDGDISSINPDDIESISVLKDAASAALYGARGANGVIMIQTKKGNAEKSTLSVKAVWGFSSRAIPEYSRIGIKDYYETSWEAYRNALVGTGQSMEKASEYAAANLINRQLGGYNNYNIPADKLIGADGKVDASARLLYHDNWGDALFRTGLKQDYMLSMSGGSDKTTYYLSLGWLDEEGIMTRTDYQRFTARANINSQFTDWFNLEGNMGYTNDKSNQMMQAKGTYAINPFFYSRMIAPIFPIYKRDEQGNYILDSEGNKVFDYGEKRPFNGRTNNLATLIHDAVWNQTDNFNINVTAGTKFLRNFTFKVSGSADILNRRYTKMYNNKFGDAANVGGRGSVEALRIESLTFNQILNFNKELGLHNVSAMVGHESYRYVEKSVFAQRTGFPLEMSNDLVFGAQLEDGSSQTDEHAIEGWFGQVGYDYANRYYISGSYRRDGSSRFYKDSRWGDFWSVGASWRISQEAFMKNAKWMDNLKLKVSYGVQGNDNILDENKDPYYYAWQNFFEPYPNHDFGGVIHSTTGNRDLHWEKNTNFNVGLEFSFLNRIRGEVDYFIRKGEDMLYAVPVPYSTGLPSIVQNAASMDNKGIELQLSFDILKERAFKWTLDLNLTHYKNKLTKLTQEEVWDGTKKWVEGGSIYDFWLMKWAGVDAENGDELWWYKNGDAWEKTNDYSLASKDPKSKQYVGSAIPKVYGGFTNNFSWKGLNLSVFFSYSVGGKMYDSNYQLLMHAGSLGHAWHKDILKRWRNPGDVTDVPRIEKGNRYIAKSSNRFLKDASYLSLRNINLSYTLPAEWSSRVGMSSVKVFVSGDNLVTFTKLKGMDPTQAFSGVSDNTYVPNRVVSVGLNINF</sequence>
<dbReference type="InterPro" id="IPR037066">
    <property type="entry name" value="Plug_dom_sf"/>
</dbReference>
<keyword evidence="3 7" id="KW-1134">Transmembrane beta strand</keyword>
<dbReference type="InterPro" id="IPR012910">
    <property type="entry name" value="Plug_dom"/>
</dbReference>
<evidence type="ECO:0000256" key="8">
    <source>
        <dbReference type="SAM" id="Phobius"/>
    </source>
</evidence>
<keyword evidence="10" id="KW-0675">Receptor</keyword>
<dbReference type="NCBIfam" id="TIGR04057">
    <property type="entry name" value="SusC_RagA_signa"/>
    <property type="match status" value="1"/>
</dbReference>
<dbReference type="InterPro" id="IPR023996">
    <property type="entry name" value="TonB-dep_OMP_SusC/RagA"/>
</dbReference>
<accession>A0A413IB60</accession>
<evidence type="ECO:0000256" key="1">
    <source>
        <dbReference type="ARBA" id="ARBA00004571"/>
    </source>
</evidence>
<feature type="domain" description="TonB-dependent receptor plug" evidence="9">
    <location>
        <begin position="162"/>
        <end position="269"/>
    </location>
</feature>
<evidence type="ECO:0000256" key="2">
    <source>
        <dbReference type="ARBA" id="ARBA00022448"/>
    </source>
</evidence>
<evidence type="ECO:0000256" key="7">
    <source>
        <dbReference type="PROSITE-ProRule" id="PRU01360"/>
    </source>
</evidence>
<comment type="similarity">
    <text evidence="7">Belongs to the TonB-dependent receptor family.</text>
</comment>
<evidence type="ECO:0000256" key="5">
    <source>
        <dbReference type="ARBA" id="ARBA00023136"/>
    </source>
</evidence>
<keyword evidence="6 7" id="KW-0998">Cell outer membrane</keyword>
<keyword evidence="8" id="KW-1133">Transmembrane helix</keyword>
<dbReference type="EMBL" id="QSCO01000014">
    <property type="protein sequence ID" value="RGY06004.1"/>
    <property type="molecule type" value="Genomic_DNA"/>
</dbReference>
<dbReference type="Pfam" id="PF07715">
    <property type="entry name" value="Plug"/>
    <property type="match status" value="1"/>
</dbReference>
<dbReference type="InterPro" id="IPR036942">
    <property type="entry name" value="Beta-barrel_TonB_sf"/>
</dbReference>
<dbReference type="Pfam" id="PF13715">
    <property type="entry name" value="CarbopepD_reg_2"/>
    <property type="match status" value="1"/>
</dbReference>
<dbReference type="Gene3D" id="2.60.40.1120">
    <property type="entry name" value="Carboxypeptidase-like, regulatory domain"/>
    <property type="match status" value="1"/>
</dbReference>
<evidence type="ECO:0000256" key="3">
    <source>
        <dbReference type="ARBA" id="ARBA00022452"/>
    </source>
</evidence>
<comment type="subcellular location">
    <subcellularLocation>
        <location evidence="1 7">Cell outer membrane</location>
        <topology evidence="1 7">Multi-pass membrane protein</topology>
    </subcellularLocation>
</comment>
<dbReference type="AlphaFoldDB" id="A0A413IB60"/>
<evidence type="ECO:0000256" key="4">
    <source>
        <dbReference type="ARBA" id="ARBA00022692"/>
    </source>
</evidence>
<comment type="caution">
    <text evidence="10">The sequence shown here is derived from an EMBL/GenBank/DDBJ whole genome shotgun (WGS) entry which is preliminary data.</text>
</comment>
<evidence type="ECO:0000256" key="6">
    <source>
        <dbReference type="ARBA" id="ARBA00023237"/>
    </source>
</evidence>
<dbReference type="GO" id="GO:0009279">
    <property type="term" value="C:cell outer membrane"/>
    <property type="evidence" value="ECO:0007669"/>
    <property type="project" value="UniProtKB-SubCell"/>
</dbReference>
<feature type="transmembrane region" description="Helical" evidence="8">
    <location>
        <begin position="53"/>
        <end position="69"/>
    </location>
</feature>
<dbReference type="Gene3D" id="2.40.170.20">
    <property type="entry name" value="TonB-dependent receptor, beta-barrel domain"/>
    <property type="match status" value="1"/>
</dbReference>
<dbReference type="InterPro" id="IPR008969">
    <property type="entry name" value="CarboxyPept-like_regulatory"/>
</dbReference>
<keyword evidence="4 7" id="KW-0812">Transmembrane</keyword>
<gene>
    <name evidence="10" type="ORF">DXA53_10560</name>
</gene>
<dbReference type="PROSITE" id="PS52016">
    <property type="entry name" value="TONB_DEPENDENT_REC_3"/>
    <property type="match status" value="1"/>
</dbReference>
<evidence type="ECO:0000313" key="11">
    <source>
        <dbReference type="Proteomes" id="UP000284434"/>
    </source>
</evidence>
<evidence type="ECO:0000259" key="9">
    <source>
        <dbReference type="Pfam" id="PF07715"/>
    </source>
</evidence>
<dbReference type="Gene3D" id="2.170.130.10">
    <property type="entry name" value="TonB-dependent receptor, plug domain"/>
    <property type="match status" value="1"/>
</dbReference>